<accession>A0ABM8T850</accession>
<keyword evidence="3" id="KW-1185">Reference proteome</keyword>
<dbReference type="EMBL" id="CAJNAU010000210">
    <property type="protein sequence ID" value="CAE6866909.1"/>
    <property type="molecule type" value="Genomic_DNA"/>
</dbReference>
<reference evidence="2 3" key="1">
    <citation type="submission" date="2021-02" db="EMBL/GenBank/DDBJ databases">
        <authorList>
            <person name="Vanwijnsberghe S."/>
        </authorList>
    </citation>
    <scope>NUCLEOTIDE SEQUENCE [LARGE SCALE GENOMIC DNA]</scope>
    <source>
        <strain evidence="2 3">R-69658</strain>
    </source>
</reference>
<feature type="region of interest" description="Disordered" evidence="1">
    <location>
        <begin position="68"/>
        <end position="93"/>
    </location>
</feature>
<dbReference type="RefSeq" id="WP_200622946.1">
    <property type="nucleotide sequence ID" value="NZ_CAJNAU010000210.1"/>
</dbReference>
<gene>
    <name evidence="2" type="ORF">R69658_07914</name>
</gene>
<comment type="caution">
    <text evidence="2">The sequence shown here is derived from an EMBL/GenBank/DDBJ whole genome shotgun (WGS) entry which is preliminary data.</text>
</comment>
<evidence type="ECO:0000313" key="2">
    <source>
        <dbReference type="EMBL" id="CAE6866909.1"/>
    </source>
</evidence>
<name>A0ABM8T850_9BURK</name>
<organism evidence="2 3">
    <name type="scientific">Paraburkholderia aspalathi</name>
    <dbReference type="NCBI Taxonomy" id="1324617"/>
    <lineage>
        <taxon>Bacteria</taxon>
        <taxon>Pseudomonadati</taxon>
        <taxon>Pseudomonadota</taxon>
        <taxon>Betaproteobacteria</taxon>
        <taxon>Burkholderiales</taxon>
        <taxon>Burkholderiaceae</taxon>
        <taxon>Paraburkholderia</taxon>
    </lineage>
</organism>
<proteinExistence type="predicted"/>
<feature type="compositionally biased region" description="Basic residues" evidence="1">
    <location>
        <begin position="83"/>
        <end position="93"/>
    </location>
</feature>
<dbReference type="Proteomes" id="UP000674425">
    <property type="component" value="Unassembled WGS sequence"/>
</dbReference>
<evidence type="ECO:0000313" key="3">
    <source>
        <dbReference type="Proteomes" id="UP000674425"/>
    </source>
</evidence>
<sequence length="93" mass="10081">MAIIRDEKGNIYNIPDSELQKYLVPIAPAQKGDQPDSLCLDPKVDVPLGPHDGWNYVKNAVRPLGTKKATVRSSKTVATAKPAAKKAKSKKAK</sequence>
<feature type="compositionally biased region" description="Low complexity" evidence="1">
    <location>
        <begin position="73"/>
        <end position="82"/>
    </location>
</feature>
<evidence type="ECO:0000256" key="1">
    <source>
        <dbReference type="SAM" id="MobiDB-lite"/>
    </source>
</evidence>
<protein>
    <submittedName>
        <fullName evidence="2">Uncharacterized protein</fullName>
    </submittedName>
</protein>